<evidence type="ECO:0000313" key="3">
    <source>
        <dbReference type="EMBL" id="MBB2176237.1"/>
    </source>
</evidence>
<dbReference type="InterPro" id="IPR036501">
    <property type="entry name" value="Inhibitor_vert_lysozyme_sf"/>
</dbReference>
<sequence length="167" mass="17772">MIHPPSRRPSAVTLLLPALLLLAAALPAATRAAAPPQTADLLLSAPYRQAYAAMVRYPDWVRSGHATSSPSTQVTLDGQTYTLGHLCKPHDCGNNQLDIVFAPGAASAWGLLHTRADERQPFLQSWLGAPDARIQGLLNRAYAANNPDTAPDPGRGGHPFPAGRFLP</sequence>
<evidence type="ECO:0000256" key="1">
    <source>
        <dbReference type="SAM" id="MobiDB-lite"/>
    </source>
</evidence>
<feature type="chain" id="PRO_5031323112" evidence="2">
    <location>
        <begin position="29"/>
        <end position="167"/>
    </location>
</feature>
<evidence type="ECO:0000313" key="4">
    <source>
        <dbReference type="Proteomes" id="UP000561066"/>
    </source>
</evidence>
<dbReference type="Proteomes" id="UP000561066">
    <property type="component" value="Unassembled WGS sequence"/>
</dbReference>
<dbReference type="Pfam" id="PF08816">
    <property type="entry name" value="Ivy"/>
    <property type="match status" value="1"/>
</dbReference>
<dbReference type="RefSeq" id="WP_182943596.1">
    <property type="nucleotide sequence ID" value="NZ_JABEQH010000012.1"/>
</dbReference>
<proteinExistence type="predicted"/>
<dbReference type="SUPFAM" id="SSF89872">
    <property type="entry name" value="Inhibitor of vertebrate lysozyme, Ivy"/>
    <property type="match status" value="1"/>
</dbReference>
<evidence type="ECO:0000256" key="2">
    <source>
        <dbReference type="SAM" id="SignalP"/>
    </source>
</evidence>
<accession>A0A7W4J876</accession>
<dbReference type="Gene3D" id="3.40.1420.10">
    <property type="entry name" value="Inhibitor of vertebrate lysozyme"/>
    <property type="match status" value="1"/>
</dbReference>
<keyword evidence="2" id="KW-0732">Signal</keyword>
<reference evidence="3 4" key="1">
    <citation type="submission" date="2020-04" db="EMBL/GenBank/DDBJ databases">
        <title>Description of novel Gluconacetobacter.</title>
        <authorList>
            <person name="Sombolestani A."/>
        </authorList>
    </citation>
    <scope>NUCLEOTIDE SEQUENCE [LARGE SCALE GENOMIC DNA]</scope>
    <source>
        <strain evidence="3 4">LMG 21312</strain>
    </source>
</reference>
<gene>
    <name evidence="3" type="ORF">HLH21_09875</name>
</gene>
<organism evidence="3 4">
    <name type="scientific">Gluconacetobacter johannae</name>
    <dbReference type="NCBI Taxonomy" id="112140"/>
    <lineage>
        <taxon>Bacteria</taxon>
        <taxon>Pseudomonadati</taxon>
        <taxon>Pseudomonadota</taxon>
        <taxon>Alphaproteobacteria</taxon>
        <taxon>Acetobacterales</taxon>
        <taxon>Acetobacteraceae</taxon>
        <taxon>Gluconacetobacter</taxon>
    </lineage>
</organism>
<feature type="signal peptide" evidence="2">
    <location>
        <begin position="1"/>
        <end position="28"/>
    </location>
</feature>
<dbReference type="AlphaFoldDB" id="A0A7W4J876"/>
<feature type="region of interest" description="Disordered" evidence="1">
    <location>
        <begin position="143"/>
        <end position="167"/>
    </location>
</feature>
<keyword evidence="4" id="KW-1185">Reference proteome</keyword>
<protein>
    <submittedName>
        <fullName evidence="3">Lysozyme inhibitor</fullName>
    </submittedName>
</protein>
<name>A0A7W4J876_9PROT</name>
<comment type="caution">
    <text evidence="3">The sequence shown here is derived from an EMBL/GenBank/DDBJ whole genome shotgun (WGS) entry which is preliminary data.</text>
</comment>
<dbReference type="EMBL" id="JABEQH010000012">
    <property type="protein sequence ID" value="MBB2176237.1"/>
    <property type="molecule type" value="Genomic_DNA"/>
</dbReference>